<protein>
    <recommendedName>
        <fullName evidence="3">CCHC-type domain-containing protein</fullName>
    </recommendedName>
</protein>
<dbReference type="EMBL" id="CACSLK010027831">
    <property type="protein sequence ID" value="CAA0830745.1"/>
    <property type="molecule type" value="Genomic_DNA"/>
</dbReference>
<dbReference type="SUPFAM" id="SSF50630">
    <property type="entry name" value="Acid proteases"/>
    <property type="match status" value="1"/>
</dbReference>
<keyword evidence="1" id="KW-0862">Zinc</keyword>
<dbReference type="InterPro" id="IPR036875">
    <property type="entry name" value="Znf_CCHC_sf"/>
</dbReference>
<dbReference type="SUPFAM" id="SSF57756">
    <property type="entry name" value="Retrovirus zinc finger-like domains"/>
    <property type="match status" value="1"/>
</dbReference>
<feature type="non-terminal residue" evidence="4">
    <location>
        <position position="401"/>
    </location>
</feature>
<dbReference type="GO" id="GO:0003676">
    <property type="term" value="F:nucleic acid binding"/>
    <property type="evidence" value="ECO:0007669"/>
    <property type="project" value="InterPro"/>
</dbReference>
<gene>
    <name evidence="4" type="ORF">SHERM_26135</name>
</gene>
<feature type="region of interest" description="Disordered" evidence="2">
    <location>
        <begin position="233"/>
        <end position="266"/>
    </location>
</feature>
<dbReference type="PROSITE" id="PS50158">
    <property type="entry name" value="ZF_CCHC"/>
    <property type="match status" value="1"/>
</dbReference>
<dbReference type="Pfam" id="PF03732">
    <property type="entry name" value="Retrotrans_gag"/>
    <property type="match status" value="1"/>
</dbReference>
<feature type="region of interest" description="Disordered" evidence="2">
    <location>
        <begin position="151"/>
        <end position="195"/>
    </location>
</feature>
<dbReference type="Proteomes" id="UP001153555">
    <property type="component" value="Unassembled WGS sequence"/>
</dbReference>
<dbReference type="OrthoDB" id="1937173at2759"/>
<feature type="non-terminal residue" evidence="4">
    <location>
        <position position="1"/>
    </location>
</feature>
<dbReference type="InterPro" id="IPR001878">
    <property type="entry name" value="Znf_CCHC"/>
</dbReference>
<accession>A0A9N7RIC8</accession>
<organism evidence="4 5">
    <name type="scientific">Striga hermonthica</name>
    <name type="common">Purple witchweed</name>
    <name type="synonym">Buchnera hermonthica</name>
    <dbReference type="NCBI Taxonomy" id="68872"/>
    <lineage>
        <taxon>Eukaryota</taxon>
        <taxon>Viridiplantae</taxon>
        <taxon>Streptophyta</taxon>
        <taxon>Embryophyta</taxon>
        <taxon>Tracheophyta</taxon>
        <taxon>Spermatophyta</taxon>
        <taxon>Magnoliopsida</taxon>
        <taxon>eudicotyledons</taxon>
        <taxon>Gunneridae</taxon>
        <taxon>Pentapetalae</taxon>
        <taxon>asterids</taxon>
        <taxon>lamiids</taxon>
        <taxon>Lamiales</taxon>
        <taxon>Orobanchaceae</taxon>
        <taxon>Buchnereae</taxon>
        <taxon>Striga</taxon>
    </lineage>
</organism>
<dbReference type="InterPro" id="IPR021109">
    <property type="entry name" value="Peptidase_aspartic_dom_sf"/>
</dbReference>
<dbReference type="PANTHER" id="PTHR15503:SF45">
    <property type="entry name" value="RNA-DIRECTED DNA POLYMERASE HOMOLOG"/>
    <property type="match status" value="1"/>
</dbReference>
<dbReference type="InterPro" id="IPR005162">
    <property type="entry name" value="Retrotrans_gag_dom"/>
</dbReference>
<dbReference type="Gene3D" id="2.40.70.10">
    <property type="entry name" value="Acid Proteases"/>
    <property type="match status" value="1"/>
</dbReference>
<dbReference type="Pfam" id="PF08284">
    <property type="entry name" value="RVP_2"/>
    <property type="match status" value="1"/>
</dbReference>
<sequence length="401" mass="45671">GLKFIFEVMDCPDRYRVICAQLQLTGDARLWWNAYWSMRPGEKAGCTWDMLKELIREKYYPTYYRAEMERQFLSVQQGTRTVDEYEREFTRLAAFVPDLVRTEAQRAQRFIDGLYPAVRHNIVGHGTKTYARAVSIAQEVDASIRREAVRDHPQPSALAQSSSVPLMPALPAAQPPKNNKRKGKGAPMDKRTRRRLHQIPKCLTYGRLNRGECRFGQDVCYYCHDPGHFANRCPKKAKQPQQPQQPQQPPQQQQQARVYAVDQTEAEQQPDTMSGMVVLNNIPVFALFDTGATHSFISRRCLDAIGVRATTAIDPLEVSLASGRKIVTSVKASDLSLSIGGRVLSTDAFVLEMRDFDLILGMDWLSFYHADIRCHDREITLYLPGDDSITFFGSRNRSLPH</sequence>
<evidence type="ECO:0000256" key="1">
    <source>
        <dbReference type="PROSITE-ProRule" id="PRU00047"/>
    </source>
</evidence>
<dbReference type="SMART" id="SM00343">
    <property type="entry name" value="ZnF_C2HC"/>
    <property type="match status" value="1"/>
</dbReference>
<evidence type="ECO:0000313" key="4">
    <source>
        <dbReference type="EMBL" id="CAA0830745.1"/>
    </source>
</evidence>
<feature type="compositionally biased region" description="Low complexity" evidence="2">
    <location>
        <begin position="239"/>
        <end position="255"/>
    </location>
</feature>
<name>A0A9N7RIC8_STRHE</name>
<dbReference type="GO" id="GO:0008270">
    <property type="term" value="F:zinc ion binding"/>
    <property type="evidence" value="ECO:0007669"/>
    <property type="project" value="UniProtKB-KW"/>
</dbReference>
<reference evidence="4" key="1">
    <citation type="submission" date="2019-12" db="EMBL/GenBank/DDBJ databases">
        <authorList>
            <person name="Scholes J."/>
        </authorList>
    </citation>
    <scope>NUCLEOTIDE SEQUENCE</scope>
</reference>
<proteinExistence type="predicted"/>
<dbReference type="CDD" id="cd00303">
    <property type="entry name" value="retropepsin_like"/>
    <property type="match status" value="1"/>
</dbReference>
<comment type="caution">
    <text evidence="4">The sequence shown here is derived from an EMBL/GenBank/DDBJ whole genome shotgun (WGS) entry which is preliminary data.</text>
</comment>
<evidence type="ECO:0000256" key="2">
    <source>
        <dbReference type="SAM" id="MobiDB-lite"/>
    </source>
</evidence>
<keyword evidence="1" id="KW-0479">Metal-binding</keyword>
<evidence type="ECO:0000313" key="5">
    <source>
        <dbReference type="Proteomes" id="UP001153555"/>
    </source>
</evidence>
<feature type="compositionally biased region" description="Low complexity" evidence="2">
    <location>
        <begin position="165"/>
        <end position="176"/>
    </location>
</feature>
<dbReference type="AlphaFoldDB" id="A0A9N7RIC8"/>
<dbReference type="PANTHER" id="PTHR15503">
    <property type="entry name" value="LDOC1 RELATED"/>
    <property type="match status" value="1"/>
</dbReference>
<keyword evidence="5" id="KW-1185">Reference proteome</keyword>
<dbReference type="Gene3D" id="4.10.60.10">
    <property type="entry name" value="Zinc finger, CCHC-type"/>
    <property type="match status" value="1"/>
</dbReference>
<dbReference type="InterPro" id="IPR032567">
    <property type="entry name" value="RTL1-rel"/>
</dbReference>
<keyword evidence="1" id="KW-0863">Zinc-finger</keyword>
<feature type="domain" description="CCHC-type" evidence="3">
    <location>
        <begin position="220"/>
        <end position="235"/>
    </location>
</feature>
<evidence type="ECO:0000259" key="3">
    <source>
        <dbReference type="PROSITE" id="PS50158"/>
    </source>
</evidence>